<gene>
    <name evidence="1" type="ORF">KO508_15820</name>
</gene>
<evidence type="ECO:0000313" key="1">
    <source>
        <dbReference type="EMBL" id="MBU2875467.1"/>
    </source>
</evidence>
<proteinExistence type="predicted"/>
<dbReference type="EMBL" id="JAHKPV010000021">
    <property type="protein sequence ID" value="MBU2875467.1"/>
    <property type="molecule type" value="Genomic_DNA"/>
</dbReference>
<keyword evidence="2" id="KW-1185">Reference proteome</keyword>
<dbReference type="Proteomes" id="UP000753376">
    <property type="component" value="Unassembled WGS sequence"/>
</dbReference>
<evidence type="ECO:0008006" key="3">
    <source>
        <dbReference type="Google" id="ProtNLM"/>
    </source>
</evidence>
<reference evidence="1 2" key="1">
    <citation type="submission" date="2021-05" db="EMBL/GenBank/DDBJ databases">
        <title>Draft genomes of bacteria isolated from model marine particles.</title>
        <authorList>
            <person name="Datta M.S."/>
            <person name="Schwartzman J.A."/>
            <person name="Enke T.N."/>
            <person name="Saavedra J."/>
            <person name="Cermak N."/>
            <person name="Cordero O.X."/>
        </authorList>
    </citation>
    <scope>NUCLEOTIDE SEQUENCE [LARGE SCALE GENOMIC DNA]</scope>
    <source>
        <strain evidence="1 2">D2M19</strain>
    </source>
</reference>
<evidence type="ECO:0000313" key="2">
    <source>
        <dbReference type="Proteomes" id="UP000753376"/>
    </source>
</evidence>
<sequence>MADVLVRRNDLNRALGLLYLMATLVLSGCNSENSSGNTEAVTDALAEDIGLISGKPFRDISLALKPAQLDWVGQKIFQNECAGKYECLVHWNESEAFPSLGIGHFIWYPSGVNGRFTESFPALYQYMEQRQRNIPEWLRELDPFHAPWPDRETFLQVADSPQVAELREFLAGSQGIQAEFIFRRAKESLVKVVEAAPQARQGDVQAKLRALIQTPGGVYALMDYVNFKGEGLSPNERYNDEGWGLLQVLLAMPEATAASNVLPQFRKAAAQVLTRRAANADNPVERERWLAGWLKRLDTYKEPVDMGSVTGMSS</sequence>
<accession>A0ABS6AE65</accession>
<protein>
    <recommendedName>
        <fullName evidence="3">HEAT repeat domain-containing protein</fullName>
    </recommendedName>
</protein>
<organism evidence="1 2">
    <name type="scientific">Marinobacter salexigens</name>
    <dbReference type="NCBI Taxonomy" id="1925763"/>
    <lineage>
        <taxon>Bacteria</taxon>
        <taxon>Pseudomonadati</taxon>
        <taxon>Pseudomonadota</taxon>
        <taxon>Gammaproteobacteria</taxon>
        <taxon>Pseudomonadales</taxon>
        <taxon>Marinobacteraceae</taxon>
        <taxon>Marinobacter</taxon>
    </lineage>
</organism>
<comment type="caution">
    <text evidence="1">The sequence shown here is derived from an EMBL/GenBank/DDBJ whole genome shotgun (WGS) entry which is preliminary data.</text>
</comment>
<name>A0ABS6AE65_9GAMM</name>
<dbReference type="PROSITE" id="PS51257">
    <property type="entry name" value="PROKAR_LIPOPROTEIN"/>
    <property type="match status" value="1"/>
</dbReference>